<organism evidence="2 3">
    <name type="scientific">Rhodococcus tibetensis</name>
    <dbReference type="NCBI Taxonomy" id="2965064"/>
    <lineage>
        <taxon>Bacteria</taxon>
        <taxon>Bacillati</taxon>
        <taxon>Actinomycetota</taxon>
        <taxon>Actinomycetes</taxon>
        <taxon>Mycobacteriales</taxon>
        <taxon>Nocardiaceae</taxon>
        <taxon>Rhodococcus</taxon>
    </lineage>
</organism>
<sequence length="296" mass="31605">MAANNGPSGLDRRQIGQLGPRIPARSIGYRFDDSLITVDAHNREHGKPELFVFDADGNPVSTIDAPWAYDANGTPIPTHYEIRDGQLVQVVDTAGIENLVYPILADPFEPGSPEWYAEQARLEEIEAADLQKYLPTPDDSDDTPALPENPTVEGGDQGLVPGVIGTGVLAGAATEAGAGAAGAAAGAALPLAIGAGVIAGAGYAGYQLARSRDGADTVNSSPIIVPMGSPAWIEQQRQLEQIESDDLQKYPPRWTRNLFPRPLTIQNKGMERALRPRRVRRSHPSPIHSGTGARIW</sequence>
<proteinExistence type="predicted"/>
<feature type="region of interest" description="Disordered" evidence="1">
    <location>
        <begin position="133"/>
        <end position="158"/>
    </location>
</feature>
<comment type="caution">
    <text evidence="2">The sequence shown here is derived from an EMBL/GenBank/DDBJ whole genome shotgun (WGS) entry which is preliminary data.</text>
</comment>
<evidence type="ECO:0000256" key="1">
    <source>
        <dbReference type="SAM" id="MobiDB-lite"/>
    </source>
</evidence>
<keyword evidence="3" id="KW-1185">Reference proteome</keyword>
<evidence type="ECO:0000313" key="2">
    <source>
        <dbReference type="EMBL" id="MCQ4119695.1"/>
    </source>
</evidence>
<name>A0ABT1QF23_9NOCA</name>
<reference evidence="2 3" key="1">
    <citation type="submission" date="2022-07" db="EMBL/GenBank/DDBJ databases">
        <title>Degradation activity of malathion, p-nitrophenol and potential low-temperature adaptation strategy of Rhodococcus sp. FXJ9.536.</title>
        <authorList>
            <person name="Huang J."/>
            <person name="Huang Y."/>
        </authorList>
    </citation>
    <scope>NUCLEOTIDE SEQUENCE [LARGE SCALE GENOMIC DNA]</scope>
    <source>
        <strain evidence="2 3">FXJ9.536</strain>
    </source>
</reference>
<gene>
    <name evidence="2" type="ORF">NOF53_11035</name>
</gene>
<dbReference type="EMBL" id="JANFQF010000007">
    <property type="protein sequence ID" value="MCQ4119695.1"/>
    <property type="molecule type" value="Genomic_DNA"/>
</dbReference>
<accession>A0ABT1QF23</accession>
<evidence type="ECO:0000313" key="3">
    <source>
        <dbReference type="Proteomes" id="UP001524501"/>
    </source>
</evidence>
<protein>
    <submittedName>
        <fullName evidence="2">Uncharacterized protein</fullName>
    </submittedName>
</protein>
<dbReference type="RefSeq" id="WP_255968115.1">
    <property type="nucleotide sequence ID" value="NZ_JANFQF010000007.1"/>
</dbReference>
<feature type="region of interest" description="Disordered" evidence="1">
    <location>
        <begin position="274"/>
        <end position="296"/>
    </location>
</feature>
<dbReference type="Proteomes" id="UP001524501">
    <property type="component" value="Unassembled WGS sequence"/>
</dbReference>